<comment type="caution">
    <text evidence="9">The sequence shown here is derived from an EMBL/GenBank/DDBJ whole genome shotgun (WGS) entry which is preliminary data.</text>
</comment>
<comment type="cofactor">
    <cofactor evidence="1">
        <name>a divalent metal cation</name>
        <dbReference type="ChEBI" id="CHEBI:60240"/>
    </cofactor>
</comment>
<evidence type="ECO:0000256" key="1">
    <source>
        <dbReference type="ARBA" id="ARBA00001968"/>
    </source>
</evidence>
<keyword evidence="5" id="KW-0479">Metal-binding</keyword>
<protein>
    <recommendedName>
        <fullName evidence="8">DDE Tnp4 domain-containing protein</fullName>
    </recommendedName>
</protein>
<evidence type="ECO:0000256" key="4">
    <source>
        <dbReference type="ARBA" id="ARBA00022722"/>
    </source>
</evidence>
<evidence type="ECO:0000256" key="6">
    <source>
        <dbReference type="ARBA" id="ARBA00022801"/>
    </source>
</evidence>
<accession>A0A164MBT1</accession>
<keyword evidence="6" id="KW-0378">Hydrolase</keyword>
<name>A0A164MBT1_9CRUS</name>
<evidence type="ECO:0000256" key="7">
    <source>
        <dbReference type="ARBA" id="ARBA00023242"/>
    </source>
</evidence>
<dbReference type="PANTHER" id="PTHR22930:SF289">
    <property type="entry name" value="DDE TNP4 DOMAIN-CONTAINING PROTEIN-RELATED"/>
    <property type="match status" value="1"/>
</dbReference>
<comment type="similarity">
    <text evidence="3">Belongs to the HARBI1 family.</text>
</comment>
<dbReference type="GO" id="GO:0046872">
    <property type="term" value="F:metal ion binding"/>
    <property type="evidence" value="ECO:0007669"/>
    <property type="project" value="UniProtKB-KW"/>
</dbReference>
<gene>
    <name evidence="9" type="ORF">APZ42_032046</name>
</gene>
<sequence>MRRTSVHKAQLALNFTTVQMKVLKCNQQMKHVVLQAHLRQHHILSLQNQQKAPMYQERGKENPGLGCISMKLAMRITKAKRRITPFDHVLIDFQFYGTETFQTVVGNVLKYSQATVCCSIHDVSRALCMIAHDHIHFPPNLLQLKREFSEIARIPGIIGCIDTHIRIQRPHQHEYALVNRKGYHSINVQGVCDANGHLLSVNATKPGSVHDSTMFKMSGLGLQYVLGEFGEGFLLGDSGYGCTPYLITPFNIPSNDEEV</sequence>
<organism evidence="9 10">
    <name type="scientific">Daphnia magna</name>
    <dbReference type="NCBI Taxonomy" id="35525"/>
    <lineage>
        <taxon>Eukaryota</taxon>
        <taxon>Metazoa</taxon>
        <taxon>Ecdysozoa</taxon>
        <taxon>Arthropoda</taxon>
        <taxon>Crustacea</taxon>
        <taxon>Branchiopoda</taxon>
        <taxon>Diplostraca</taxon>
        <taxon>Cladocera</taxon>
        <taxon>Anomopoda</taxon>
        <taxon>Daphniidae</taxon>
        <taxon>Daphnia</taxon>
    </lineage>
</organism>
<dbReference type="GO" id="GO:0004518">
    <property type="term" value="F:nuclease activity"/>
    <property type="evidence" value="ECO:0007669"/>
    <property type="project" value="UniProtKB-KW"/>
</dbReference>
<dbReference type="GO" id="GO:0005634">
    <property type="term" value="C:nucleus"/>
    <property type="evidence" value="ECO:0007669"/>
    <property type="project" value="UniProtKB-SubCell"/>
</dbReference>
<dbReference type="OrthoDB" id="6359223at2759"/>
<evidence type="ECO:0000313" key="9">
    <source>
        <dbReference type="EMBL" id="KZS04908.1"/>
    </source>
</evidence>
<dbReference type="Proteomes" id="UP000076858">
    <property type="component" value="Unassembled WGS sequence"/>
</dbReference>
<dbReference type="GO" id="GO:0016787">
    <property type="term" value="F:hydrolase activity"/>
    <property type="evidence" value="ECO:0007669"/>
    <property type="project" value="UniProtKB-KW"/>
</dbReference>
<keyword evidence="4" id="KW-0540">Nuclease</keyword>
<dbReference type="AlphaFoldDB" id="A0A164MBT1"/>
<evidence type="ECO:0000259" key="8">
    <source>
        <dbReference type="Pfam" id="PF13359"/>
    </source>
</evidence>
<evidence type="ECO:0000256" key="2">
    <source>
        <dbReference type="ARBA" id="ARBA00004123"/>
    </source>
</evidence>
<evidence type="ECO:0000256" key="5">
    <source>
        <dbReference type="ARBA" id="ARBA00022723"/>
    </source>
</evidence>
<dbReference type="PANTHER" id="PTHR22930">
    <property type="match status" value="1"/>
</dbReference>
<keyword evidence="10" id="KW-1185">Reference proteome</keyword>
<evidence type="ECO:0000256" key="3">
    <source>
        <dbReference type="ARBA" id="ARBA00006958"/>
    </source>
</evidence>
<keyword evidence="7" id="KW-0539">Nucleus</keyword>
<dbReference type="InterPro" id="IPR045249">
    <property type="entry name" value="HARBI1-like"/>
</dbReference>
<feature type="domain" description="DDE Tnp4" evidence="8">
    <location>
        <begin position="163"/>
        <end position="251"/>
    </location>
</feature>
<dbReference type="InterPro" id="IPR027806">
    <property type="entry name" value="HARBI1_dom"/>
</dbReference>
<dbReference type="EMBL" id="LRGB01003030">
    <property type="protein sequence ID" value="KZS04908.1"/>
    <property type="molecule type" value="Genomic_DNA"/>
</dbReference>
<dbReference type="Pfam" id="PF13359">
    <property type="entry name" value="DDE_Tnp_4"/>
    <property type="match status" value="1"/>
</dbReference>
<comment type="subcellular location">
    <subcellularLocation>
        <location evidence="2">Nucleus</location>
    </subcellularLocation>
</comment>
<proteinExistence type="inferred from homology"/>
<reference evidence="9 10" key="1">
    <citation type="submission" date="2016-03" db="EMBL/GenBank/DDBJ databases">
        <title>EvidentialGene: Evidence-directed Construction of Genes on Genomes.</title>
        <authorList>
            <person name="Gilbert D.G."/>
            <person name="Choi J.-H."/>
            <person name="Mockaitis K."/>
            <person name="Colbourne J."/>
            <person name="Pfrender M."/>
        </authorList>
    </citation>
    <scope>NUCLEOTIDE SEQUENCE [LARGE SCALE GENOMIC DNA]</scope>
    <source>
        <strain evidence="9 10">Xinb3</strain>
        <tissue evidence="9">Complete organism</tissue>
    </source>
</reference>
<evidence type="ECO:0000313" key="10">
    <source>
        <dbReference type="Proteomes" id="UP000076858"/>
    </source>
</evidence>